<evidence type="ECO:0000256" key="4">
    <source>
        <dbReference type="ARBA" id="ARBA00022621"/>
    </source>
</evidence>
<dbReference type="InterPro" id="IPR012292">
    <property type="entry name" value="Globin/Proto"/>
</dbReference>
<reference evidence="11 12" key="1">
    <citation type="submission" date="2018-04" db="EMBL/GenBank/DDBJ databases">
        <title>The genome of golden apple snail Pomacea canaliculata provides insight into stress tolerance and invasive adaptation.</title>
        <authorList>
            <person name="Liu C."/>
            <person name="Liu B."/>
            <person name="Ren Y."/>
            <person name="Zhang Y."/>
            <person name="Wang H."/>
            <person name="Li S."/>
            <person name="Jiang F."/>
            <person name="Yin L."/>
            <person name="Zhang G."/>
            <person name="Qian W."/>
            <person name="Fan W."/>
        </authorList>
    </citation>
    <scope>NUCLEOTIDE SEQUENCE [LARGE SCALE GENOMIC DNA]</scope>
    <source>
        <strain evidence="11">SZHN2017</strain>
        <tissue evidence="11">Muscle</tissue>
    </source>
</reference>
<evidence type="ECO:0000256" key="9">
    <source>
        <dbReference type="RuleBase" id="RU000356"/>
    </source>
</evidence>
<evidence type="ECO:0000256" key="1">
    <source>
        <dbReference type="ARBA" id="ARBA00013895"/>
    </source>
</evidence>
<comment type="similarity">
    <text evidence="9">Belongs to the globin family.</text>
</comment>
<name>A0A2T7P4S4_POMCA</name>
<dbReference type="Pfam" id="PF00042">
    <property type="entry name" value="Globin"/>
    <property type="match status" value="1"/>
</dbReference>
<dbReference type="OMA" id="WSRMILF"/>
<keyword evidence="6" id="KW-0408">Iron</keyword>
<organism evidence="11 12">
    <name type="scientific">Pomacea canaliculata</name>
    <name type="common">Golden apple snail</name>
    <dbReference type="NCBI Taxonomy" id="400727"/>
    <lineage>
        <taxon>Eukaryota</taxon>
        <taxon>Metazoa</taxon>
        <taxon>Spiralia</taxon>
        <taxon>Lophotrochozoa</taxon>
        <taxon>Mollusca</taxon>
        <taxon>Gastropoda</taxon>
        <taxon>Caenogastropoda</taxon>
        <taxon>Architaenioglossa</taxon>
        <taxon>Ampullarioidea</taxon>
        <taxon>Ampullariidae</taxon>
        <taxon>Pomacea</taxon>
    </lineage>
</organism>
<keyword evidence="5" id="KW-0479">Metal-binding</keyword>
<dbReference type="GO" id="GO:0046872">
    <property type="term" value="F:metal ion binding"/>
    <property type="evidence" value="ECO:0007669"/>
    <property type="project" value="UniProtKB-KW"/>
</dbReference>
<dbReference type="Proteomes" id="UP000245119">
    <property type="component" value="Linkage Group LG6"/>
</dbReference>
<protein>
    <recommendedName>
        <fullName evidence="1">Globin</fullName>
    </recommendedName>
    <alternativeName>
        <fullName evidence="8">Myoglobin</fullName>
    </alternativeName>
</protein>
<dbReference type="PANTHER" id="PTHR46458:SF1">
    <property type="entry name" value="GEO09476P1"/>
    <property type="match status" value="1"/>
</dbReference>
<evidence type="ECO:0000256" key="8">
    <source>
        <dbReference type="ARBA" id="ARBA00030087"/>
    </source>
</evidence>
<dbReference type="CDD" id="cd01040">
    <property type="entry name" value="Mb-like"/>
    <property type="match status" value="1"/>
</dbReference>
<evidence type="ECO:0000259" key="10">
    <source>
        <dbReference type="PROSITE" id="PS01033"/>
    </source>
</evidence>
<sequence length="196" mass="22352">MGCSSSSALHYGVPHLKGPSSDCIVLRHEKSCSNGGRNPPEVLTVQQKDMVQRSWATVMRRDLTAVGMLLFKNLFQQEPRIMTLFSLEASDDEDLEQNLRLRLHAARFMQAVGAVIDNLQTPNDKLSALLSDIGERHSHLHSFHHEYFRAFREAFLTTLEHSLGKDRFKGELRAAWDSVIGFMTREMNHGHKEIRI</sequence>
<dbReference type="InterPro" id="IPR009050">
    <property type="entry name" value="Globin-like_sf"/>
</dbReference>
<evidence type="ECO:0000256" key="5">
    <source>
        <dbReference type="ARBA" id="ARBA00022723"/>
    </source>
</evidence>
<evidence type="ECO:0000313" key="12">
    <source>
        <dbReference type="Proteomes" id="UP000245119"/>
    </source>
</evidence>
<dbReference type="InterPro" id="IPR000971">
    <property type="entry name" value="Globin"/>
</dbReference>
<comment type="caution">
    <text evidence="11">The sequence shown here is derived from an EMBL/GenBank/DDBJ whole genome shotgun (WGS) entry which is preliminary data.</text>
</comment>
<evidence type="ECO:0000256" key="2">
    <source>
        <dbReference type="ARBA" id="ARBA00022448"/>
    </source>
</evidence>
<dbReference type="PROSITE" id="PS01033">
    <property type="entry name" value="GLOBIN"/>
    <property type="match status" value="1"/>
</dbReference>
<keyword evidence="4 9" id="KW-0561">Oxygen transport</keyword>
<dbReference type="InterPro" id="IPR044399">
    <property type="entry name" value="Mb-like_M"/>
</dbReference>
<dbReference type="GO" id="GO:0019825">
    <property type="term" value="F:oxygen binding"/>
    <property type="evidence" value="ECO:0007669"/>
    <property type="project" value="InterPro"/>
</dbReference>
<accession>A0A2T7P4S4</accession>
<gene>
    <name evidence="11" type="ORF">C0Q70_10993</name>
</gene>
<dbReference type="STRING" id="400727.A0A2T7P4S4"/>
<feature type="domain" description="Globin" evidence="10">
    <location>
        <begin position="42"/>
        <end position="192"/>
    </location>
</feature>
<dbReference type="OrthoDB" id="436496at2759"/>
<dbReference type="SUPFAM" id="SSF46458">
    <property type="entry name" value="Globin-like"/>
    <property type="match status" value="1"/>
</dbReference>
<dbReference type="GO" id="GO:0005344">
    <property type="term" value="F:oxygen carrier activity"/>
    <property type="evidence" value="ECO:0007669"/>
    <property type="project" value="UniProtKB-KW"/>
</dbReference>
<proteinExistence type="inferred from homology"/>
<dbReference type="Gene3D" id="1.10.490.10">
    <property type="entry name" value="Globins"/>
    <property type="match status" value="1"/>
</dbReference>
<keyword evidence="12" id="KW-1185">Reference proteome</keyword>
<evidence type="ECO:0000313" key="11">
    <source>
        <dbReference type="EMBL" id="PVD28406.1"/>
    </source>
</evidence>
<evidence type="ECO:0000256" key="6">
    <source>
        <dbReference type="ARBA" id="ARBA00023004"/>
    </source>
</evidence>
<evidence type="ECO:0000256" key="7">
    <source>
        <dbReference type="ARBA" id="ARBA00023179"/>
    </source>
</evidence>
<dbReference type="EMBL" id="PZQS01000006">
    <property type="protein sequence ID" value="PVD28406.1"/>
    <property type="molecule type" value="Genomic_DNA"/>
</dbReference>
<dbReference type="AlphaFoldDB" id="A0A2T7P4S4"/>
<evidence type="ECO:0000256" key="3">
    <source>
        <dbReference type="ARBA" id="ARBA00022617"/>
    </source>
</evidence>
<dbReference type="InterPro" id="IPR050532">
    <property type="entry name" value="Globin-like_OT"/>
</dbReference>
<dbReference type="GO" id="GO:0020037">
    <property type="term" value="F:heme binding"/>
    <property type="evidence" value="ECO:0007669"/>
    <property type="project" value="InterPro"/>
</dbReference>
<keyword evidence="7" id="KW-0514">Muscle protein</keyword>
<keyword evidence="3 9" id="KW-0349">Heme</keyword>
<keyword evidence="2 9" id="KW-0813">Transport</keyword>
<dbReference type="PANTHER" id="PTHR46458">
    <property type="entry name" value="BLR2807 PROTEIN"/>
    <property type="match status" value="1"/>
</dbReference>